<feature type="region of interest" description="Disordered" evidence="1">
    <location>
        <begin position="148"/>
        <end position="176"/>
    </location>
</feature>
<feature type="transmembrane region" description="Helical" evidence="2">
    <location>
        <begin position="839"/>
        <end position="857"/>
    </location>
</feature>
<proteinExistence type="predicted"/>
<evidence type="ECO:0000313" key="4">
    <source>
        <dbReference type="Proteomes" id="UP000256913"/>
    </source>
</evidence>
<keyword evidence="4" id="KW-1185">Reference proteome</keyword>
<keyword evidence="2" id="KW-0812">Transmembrane</keyword>
<protein>
    <submittedName>
        <fullName evidence="3">Uncharacterized protein</fullName>
    </submittedName>
</protein>
<evidence type="ECO:0000256" key="2">
    <source>
        <dbReference type="SAM" id="Phobius"/>
    </source>
</evidence>
<dbReference type="OrthoDB" id="5107506at2"/>
<organism evidence="3 4">
    <name type="scientific">Asanoa ferruginea</name>
    <dbReference type="NCBI Taxonomy" id="53367"/>
    <lineage>
        <taxon>Bacteria</taxon>
        <taxon>Bacillati</taxon>
        <taxon>Actinomycetota</taxon>
        <taxon>Actinomycetes</taxon>
        <taxon>Micromonosporales</taxon>
        <taxon>Micromonosporaceae</taxon>
        <taxon>Asanoa</taxon>
    </lineage>
</organism>
<feature type="compositionally biased region" description="Basic and acidic residues" evidence="1">
    <location>
        <begin position="165"/>
        <end position="176"/>
    </location>
</feature>
<dbReference type="Gene3D" id="3.40.190.10">
    <property type="entry name" value="Periplasmic binding protein-like II"/>
    <property type="match status" value="1"/>
</dbReference>
<dbReference type="Proteomes" id="UP000256913">
    <property type="component" value="Unassembled WGS sequence"/>
</dbReference>
<dbReference type="AlphaFoldDB" id="A0A3D9ZJB2"/>
<reference evidence="3 4" key="1">
    <citation type="submission" date="2018-08" db="EMBL/GenBank/DDBJ databases">
        <title>Sequencing the genomes of 1000 actinobacteria strains.</title>
        <authorList>
            <person name="Klenk H.-P."/>
        </authorList>
    </citation>
    <scope>NUCLEOTIDE SEQUENCE [LARGE SCALE GENOMIC DNA]</scope>
    <source>
        <strain evidence="3 4">DSM 44099</strain>
    </source>
</reference>
<name>A0A3D9ZJB2_9ACTN</name>
<dbReference type="RefSeq" id="WP_116068808.1">
    <property type="nucleotide sequence ID" value="NZ_BONB01000045.1"/>
</dbReference>
<dbReference type="EMBL" id="QUMQ01000001">
    <property type="protein sequence ID" value="REF97365.1"/>
    <property type="molecule type" value="Genomic_DNA"/>
</dbReference>
<gene>
    <name evidence="3" type="ORF">DFJ67_3362</name>
</gene>
<evidence type="ECO:0000313" key="3">
    <source>
        <dbReference type="EMBL" id="REF97365.1"/>
    </source>
</evidence>
<accession>A0A3D9ZJB2</accession>
<sequence length="865" mass="91634">MRRLGAASLALALAAGIVLVGIGGQGRSLAAQDSAAGAGDSAVTVHGRNGPVEDFSGLAVTVGQTRDLTNQAVEVTWTGGVPTPRNRSLGIDYLQIMQCWGDPDDPNDLLGLAFRETCQFGMNIGSPFTGRSGPTSQAANSRSLTLGLENYPTRDPAEVAPADVDDPKTKDVDERELPGTLRPDAKMIPFRTVQGIRFRDGSSYKPFLQIPNPAIPGQTVEETDLDVLRESFAEPSTNEIPWALTSGDGTGRAIFELQDAGRAPDLGCGAPTVERAGKTVPGPHCSLVIVPRGHKNPYHKEIEVNPQDGAVHGSPLLPANWVNRIVVPLDFRPVTGFCPLDQSERRTAGTEMVAEAVTAWQPGVCADKGPVIGYSAIGDAEAARQVQLTGVGAPGLVFTADPVQPPPGGTPVVHAPVTLSGMEIAINVDANIVDPNQADGTVPPDYVALTGSALSDIKLTPRLVAKLLTQSYRRDAKDVEALDKKNYESIRDDPEFRIINPVFDWWDRTQSSTLDGLMVALGNSAGTRQVWRWLLADTEAAAFLKGTPDENGMRINKNYLGAINKDLDTFPKADGKCTEEIADNIIYPHCTQNMRPYMGSLSEAALQTLRADPKGRQPTFNFNLLPPNYDPIPRKPPGYRMSMSITETASADRYGLFAAQLCMPLRDETKKLVGAKQCRTPDDASLRAAAATAKDSAVKGVKVIDPATAWKTPGAYPLAMINYAVGNLWDAPDARKDYATFLRQIAGDGQESGLGRGQLPAGYTPLPQAMRAQTMQAADTLERGAPLPTPPAVPPTVPPAVPTAGAPPSIAPVAASPAPPVDRASAVTPSGPLGMARNLLIIILLVGLAGGIIGPILKRIGAGRS</sequence>
<keyword evidence="2" id="KW-0472">Membrane</keyword>
<keyword evidence="2" id="KW-1133">Transmembrane helix</keyword>
<comment type="caution">
    <text evidence="3">The sequence shown here is derived from an EMBL/GenBank/DDBJ whole genome shotgun (WGS) entry which is preliminary data.</text>
</comment>
<evidence type="ECO:0000256" key="1">
    <source>
        <dbReference type="SAM" id="MobiDB-lite"/>
    </source>
</evidence>